<keyword evidence="21" id="KW-0561">Oxygen transport</keyword>
<dbReference type="GO" id="GO:0019825">
    <property type="term" value="F:oxygen binding"/>
    <property type="evidence" value="ECO:0000314"/>
    <property type="project" value="ZFIN"/>
</dbReference>
<dbReference type="InterPro" id="IPR013314">
    <property type="entry name" value="Globin_lamprey/hagfish"/>
</dbReference>
<evidence type="ECO:0000256" key="7">
    <source>
        <dbReference type="ARBA" id="ARBA00022723"/>
    </source>
</evidence>
<dbReference type="GO" id="GO:0020037">
    <property type="term" value="F:heme binding"/>
    <property type="evidence" value="ECO:0007669"/>
    <property type="project" value="InterPro"/>
</dbReference>
<proteinExistence type="inferred from homology"/>
<comment type="function">
    <text evidence="19">Probable multifunctional globin with a hexacoordinated heme iron required for the catalysis of various reactions depending on redox condition of the cell as well as oxygen availability. Has a nitric oxide dioxygenase (NOD) activity and is most probably involved in cell-mediated and oxygen-dependent nitric oxide consumption. Under normoxic conditions functions as a nitric oxide dioxygenase (NOD) but under hypoxic conditions the globin may switch its function to that of a nitrite (NO2) reductase (NiR), generating nitric oxide. Could also have peroxidase and superoxide dismutase activities, detoxifying reactive oxygen species and protecting cells against oxidative stress. Also binds dioxygen with low affinity and could function as an oxygen sensor but has probably no function as a respiratory oxygen carrier.</text>
</comment>
<comment type="catalytic activity">
    <reaction evidence="11">
        <text>Fe(II)-heme b-[protein] + nitric oxide + O2 = Fe(III)-heme b-[protein] + nitrate</text>
        <dbReference type="Rhea" id="RHEA:78091"/>
        <dbReference type="Rhea" id="RHEA-COMP:18975"/>
        <dbReference type="Rhea" id="RHEA-COMP:18976"/>
        <dbReference type="ChEBI" id="CHEBI:15379"/>
        <dbReference type="ChEBI" id="CHEBI:16480"/>
        <dbReference type="ChEBI" id="CHEBI:17632"/>
        <dbReference type="ChEBI" id="CHEBI:55376"/>
        <dbReference type="ChEBI" id="CHEBI:60344"/>
    </reaction>
    <physiologicalReaction direction="left-to-right" evidence="11">
        <dbReference type="Rhea" id="RHEA:78092"/>
    </physiologicalReaction>
</comment>
<evidence type="ECO:0000256" key="4">
    <source>
        <dbReference type="ARBA" id="ARBA00012682"/>
    </source>
</evidence>
<dbReference type="PANTHER" id="PTHR46783">
    <property type="entry name" value="CYTOGLOBIN"/>
    <property type="match status" value="1"/>
</dbReference>
<dbReference type="SUPFAM" id="SSF46458">
    <property type="entry name" value="Globin-like"/>
    <property type="match status" value="1"/>
</dbReference>
<dbReference type="GO" id="GO:1905292">
    <property type="term" value="P:regulation of neural crest cell differentiation"/>
    <property type="evidence" value="ECO:0000315"/>
    <property type="project" value="ZFIN"/>
</dbReference>
<dbReference type="OrthoDB" id="436496at2759"/>
<evidence type="ECO:0000256" key="10">
    <source>
        <dbReference type="ARBA" id="ARBA00023242"/>
    </source>
</evidence>
<dbReference type="GO" id="GO:0005344">
    <property type="term" value="F:oxygen carrier activity"/>
    <property type="evidence" value="ECO:0007669"/>
    <property type="project" value="UniProtKB-KW"/>
</dbReference>
<dbReference type="KEGG" id="dre:246090"/>
<sequence>MEGDGGVQLTQSPDSLTEEDVCVIQDTWKPVYAERDNAGVAVLVRFFTNFPSAKQYFEHFRELQDPAEMQQNAQLKKHGQRVLNALNTLVENLRDADKLNTIFNQMGKSHALRHKVDPVYFKILAGVILEVLVEAFPQCFSPAEVQSSWSKLMGILYWQMNRVYAEVGWENSKK</sequence>
<evidence type="ECO:0000256" key="8">
    <source>
        <dbReference type="ARBA" id="ARBA00023002"/>
    </source>
</evidence>
<evidence type="ECO:0000313" key="23">
    <source>
        <dbReference type="Ensembl" id="ENSDARP00000137404"/>
    </source>
</evidence>
<evidence type="ECO:0000256" key="16">
    <source>
        <dbReference type="ARBA" id="ARBA00047393"/>
    </source>
</evidence>
<feature type="domain" description="Globin" evidence="22">
    <location>
        <begin position="15"/>
        <end position="165"/>
    </location>
</feature>
<dbReference type="GeneTree" id="ENSGT00940000155004"/>
<dbReference type="GO" id="GO:1902882">
    <property type="term" value="P:regulation of response to oxidative stress"/>
    <property type="evidence" value="ECO:0000315"/>
    <property type="project" value="ZFIN"/>
</dbReference>
<dbReference type="GO" id="GO:0005506">
    <property type="term" value="F:iron ion binding"/>
    <property type="evidence" value="ECO:0007669"/>
    <property type="project" value="InterPro"/>
</dbReference>
<comment type="catalytic activity">
    <reaction evidence="17">
        <text>Fe(III)-heme b-[protein] + nitric oxide + H2O = Fe(II)-heme b-[protein] + nitrite + 2 H(+)</text>
        <dbReference type="Rhea" id="RHEA:77711"/>
        <dbReference type="Rhea" id="RHEA-COMP:18975"/>
        <dbReference type="Rhea" id="RHEA-COMP:18976"/>
        <dbReference type="ChEBI" id="CHEBI:15377"/>
        <dbReference type="ChEBI" id="CHEBI:15378"/>
        <dbReference type="ChEBI" id="CHEBI:16301"/>
        <dbReference type="ChEBI" id="CHEBI:16480"/>
        <dbReference type="ChEBI" id="CHEBI:55376"/>
        <dbReference type="ChEBI" id="CHEBI:60344"/>
    </reaction>
    <physiologicalReaction direction="right-to-left" evidence="17">
        <dbReference type="Rhea" id="RHEA:77713"/>
    </physiologicalReaction>
</comment>
<keyword evidence="9" id="KW-0408">Iron</keyword>
<evidence type="ECO:0000256" key="20">
    <source>
        <dbReference type="ARBA" id="ARBA00077730"/>
    </source>
</evidence>
<evidence type="ECO:0000256" key="11">
    <source>
        <dbReference type="ARBA" id="ARBA00044448"/>
    </source>
</evidence>
<dbReference type="PANTHER" id="PTHR46783:SF1">
    <property type="entry name" value="CYTOGLOBIN-1-RELATED"/>
    <property type="match status" value="1"/>
</dbReference>
<dbReference type="GO" id="GO:0005737">
    <property type="term" value="C:cytoplasm"/>
    <property type="evidence" value="ECO:0007669"/>
    <property type="project" value="UniProtKB-SubCell"/>
</dbReference>
<evidence type="ECO:0000256" key="1">
    <source>
        <dbReference type="ARBA" id="ARBA00004123"/>
    </source>
</evidence>
<dbReference type="Bgee" id="ENSDARG00000099371">
    <property type="expression patterns" value="Expressed in swim bladder and 21 other cell types or tissues"/>
</dbReference>
<evidence type="ECO:0000259" key="22">
    <source>
        <dbReference type="PROSITE" id="PS01033"/>
    </source>
</evidence>
<dbReference type="GO" id="GO:0005634">
    <property type="term" value="C:nucleus"/>
    <property type="evidence" value="ECO:0007669"/>
    <property type="project" value="UniProtKB-SubCell"/>
</dbReference>
<dbReference type="InterPro" id="IPR012292">
    <property type="entry name" value="Globin/Proto"/>
</dbReference>
<dbReference type="OMA" id="WHAGRVM"/>
<name>A0A0R4ITX9_DANRE</name>
<dbReference type="CTD" id="246090"/>
<dbReference type="SMR" id="A0A0R4ITX9"/>
<dbReference type="PRINTS" id="PR01906">
    <property type="entry name" value="FISHGLOBIN"/>
</dbReference>
<evidence type="ECO:0000256" key="18">
    <source>
        <dbReference type="ARBA" id="ARBA00049899"/>
    </source>
</evidence>
<dbReference type="AGR" id="ZFIN:ZDB-GENE-020513-1"/>
<evidence type="ECO:0000256" key="15">
    <source>
        <dbReference type="ARBA" id="ARBA00044569"/>
    </source>
</evidence>
<dbReference type="Ensembl" id="ENSDART00000162557.2">
    <property type="protein sequence ID" value="ENSDARP00000137404.1"/>
    <property type="gene ID" value="ENSDARG00000099371.2"/>
</dbReference>
<dbReference type="Pfam" id="PF00042">
    <property type="entry name" value="Globin"/>
    <property type="match status" value="1"/>
</dbReference>
<evidence type="ECO:0000256" key="6">
    <source>
        <dbReference type="ARBA" id="ARBA00022617"/>
    </source>
</evidence>
<dbReference type="EMBL" id="FP016106">
    <property type="status" value="NOT_ANNOTATED_CDS"/>
    <property type="molecule type" value="Genomic_DNA"/>
</dbReference>
<evidence type="ECO:0000313" key="24">
    <source>
        <dbReference type="ZFIN" id="ZDB-GENE-020513-1"/>
    </source>
</evidence>
<keyword evidence="8" id="KW-0560">Oxidoreductase</keyword>
<keyword evidence="6 21" id="KW-0349">Heme</keyword>
<evidence type="ECO:0000256" key="13">
    <source>
        <dbReference type="ARBA" id="ARBA00044551"/>
    </source>
</evidence>
<dbReference type="ZFIN" id="ZDB-GENE-020513-1">
    <property type="gene designation" value="cygb1"/>
</dbReference>
<dbReference type="CDD" id="cd08924">
    <property type="entry name" value="Cygb"/>
    <property type="match status" value="1"/>
</dbReference>
<dbReference type="GO" id="GO:0014032">
    <property type="term" value="P:neural crest cell development"/>
    <property type="evidence" value="ECO:0000315"/>
    <property type="project" value="ZFIN"/>
</dbReference>
<keyword evidence="5" id="KW-0963">Cytoplasm</keyword>
<dbReference type="RefSeq" id="NP_694484.1">
    <property type="nucleotide sequence ID" value="NM_152952.2"/>
</dbReference>
<dbReference type="InterPro" id="IPR009050">
    <property type="entry name" value="Globin-like_sf"/>
</dbReference>
<dbReference type="GeneID" id="246090"/>
<comment type="catalytic activity">
    <reaction evidence="18">
        <text>H2O2 + AH2 = A + 2 H2O</text>
        <dbReference type="Rhea" id="RHEA:30275"/>
        <dbReference type="ChEBI" id="CHEBI:13193"/>
        <dbReference type="ChEBI" id="CHEBI:15377"/>
        <dbReference type="ChEBI" id="CHEBI:16240"/>
        <dbReference type="ChEBI" id="CHEBI:17499"/>
    </reaction>
    <physiologicalReaction direction="left-to-right" evidence="18">
        <dbReference type="Rhea" id="RHEA:30276"/>
    </physiologicalReaction>
</comment>
<dbReference type="AlphaFoldDB" id="A0A0R4ITX9"/>
<comment type="subcellular location">
    <subcellularLocation>
        <location evidence="2">Cytoplasm</location>
    </subcellularLocation>
    <subcellularLocation>
        <location evidence="1">Nucleus</location>
    </subcellularLocation>
</comment>
<dbReference type="PROSITE" id="PS01033">
    <property type="entry name" value="GLOBIN"/>
    <property type="match status" value="1"/>
</dbReference>
<evidence type="ECO:0000256" key="14">
    <source>
        <dbReference type="ARBA" id="ARBA00044562"/>
    </source>
</evidence>
<evidence type="ECO:0000256" key="3">
    <source>
        <dbReference type="ARBA" id="ARBA00008705"/>
    </source>
</evidence>
<dbReference type="Gene3D" id="1.10.490.10">
    <property type="entry name" value="Globins"/>
    <property type="match status" value="1"/>
</dbReference>
<comment type="similarity">
    <text evidence="3 21">Belongs to the globin family.</text>
</comment>
<organism evidence="23">
    <name type="scientific">Danio rerio</name>
    <name type="common">Zebrafish</name>
    <name type="synonym">Brachydanio rerio</name>
    <dbReference type="NCBI Taxonomy" id="7955"/>
    <lineage>
        <taxon>Eukaryota</taxon>
        <taxon>Metazoa</taxon>
        <taxon>Chordata</taxon>
        <taxon>Craniata</taxon>
        <taxon>Vertebrata</taxon>
        <taxon>Euteleostomi</taxon>
        <taxon>Actinopterygii</taxon>
        <taxon>Neopterygii</taxon>
        <taxon>Teleostei</taxon>
        <taxon>Ostariophysi</taxon>
        <taxon>Cypriniformes</taxon>
        <taxon>Danionidae</taxon>
        <taxon>Danioninae</taxon>
        <taxon>Danio</taxon>
    </lineage>
</organism>
<comment type="catalytic activity">
    <reaction evidence="16">
        <text>2 superoxide + 2 H(+) = H2O2 + O2</text>
        <dbReference type="Rhea" id="RHEA:20696"/>
        <dbReference type="ChEBI" id="CHEBI:15378"/>
        <dbReference type="ChEBI" id="CHEBI:15379"/>
        <dbReference type="ChEBI" id="CHEBI:16240"/>
        <dbReference type="ChEBI" id="CHEBI:18421"/>
        <dbReference type="EC" id="1.15.1.1"/>
    </reaction>
    <physiologicalReaction direction="left-to-right" evidence="16">
        <dbReference type="Rhea" id="RHEA:20697"/>
    </physiologicalReaction>
</comment>
<protein>
    <recommendedName>
        <fullName evidence="4">superoxide dismutase</fullName>
        <ecNumber evidence="4">1.15.1.1</ecNumber>
    </recommendedName>
    <alternativeName>
        <fullName evidence="20">Nitric oxygen dioxygenase CYGB</fullName>
    </alternativeName>
    <alternativeName>
        <fullName evidence="13">Nitrite reductase CYGB</fullName>
    </alternativeName>
    <alternativeName>
        <fullName evidence="15">Pseudoperoxidase CYGB</fullName>
    </alternativeName>
    <alternativeName>
        <fullName evidence="14">Superoxide dismutase CYGB</fullName>
    </alternativeName>
</protein>
<keyword evidence="10" id="KW-0539">Nucleus</keyword>
<keyword evidence="7" id="KW-0479">Metal-binding</keyword>
<keyword evidence="21" id="KW-0813">Transport</keyword>
<evidence type="ECO:0000256" key="19">
    <source>
        <dbReference type="ARBA" id="ARBA00053399"/>
    </source>
</evidence>
<dbReference type="GO" id="GO:0004784">
    <property type="term" value="F:superoxide dismutase activity"/>
    <property type="evidence" value="ECO:0007669"/>
    <property type="project" value="UniProtKB-EC"/>
</dbReference>
<evidence type="ECO:0000256" key="9">
    <source>
        <dbReference type="ARBA" id="ARBA00023004"/>
    </source>
</evidence>
<evidence type="ECO:0000256" key="21">
    <source>
        <dbReference type="RuleBase" id="RU000356"/>
    </source>
</evidence>
<dbReference type="GO" id="GO:0046686">
    <property type="term" value="P:response to cadmium ion"/>
    <property type="evidence" value="ECO:0000270"/>
    <property type="project" value="ZFIN"/>
</dbReference>
<reference evidence="23" key="2">
    <citation type="submission" date="2015-11" db="UniProtKB">
        <authorList>
            <consortium name="Ensembl"/>
        </authorList>
    </citation>
    <scope>IDENTIFICATION</scope>
    <source>
        <strain evidence="23">Tuebingen</strain>
    </source>
</reference>
<reference evidence="23" key="1">
    <citation type="journal article" date="2013" name="Nature">
        <title>The zebrafish reference genome sequence and its relationship to the human genome.</title>
        <authorList>
            <consortium name="Genome Reference Consortium Zebrafish"/>
            <person name="Howe K."/>
            <person name="Clark M.D."/>
            <person name="Torroja C.F."/>
            <person name="Torrance J."/>
            <person name="Berthelot C."/>
            <person name="Muffato M."/>
            <person name="Collins J.E."/>
            <person name="Humphray S."/>
            <person name="McLaren K."/>
            <person name="Matthews L."/>
            <person name="McLaren S."/>
            <person name="Sealy I."/>
            <person name="Caccamo M."/>
            <person name="Churcher C."/>
            <person name="Scott C."/>
            <person name="Barrett J.C."/>
            <person name="Koch R."/>
            <person name="Rauch G.J."/>
            <person name="White S."/>
            <person name="Chow W."/>
            <person name="Kilian B."/>
            <person name="Quintais L.T."/>
            <person name="Guerra-Assuncao J.A."/>
            <person name="Zhou Y."/>
            <person name="Gu Y."/>
            <person name="Yen J."/>
            <person name="Vogel J.H."/>
            <person name="Eyre T."/>
            <person name="Redmond S."/>
            <person name="Banerjee R."/>
            <person name="Chi J."/>
            <person name="Fu B."/>
            <person name="Langley E."/>
            <person name="Maguire S.F."/>
            <person name="Laird G.K."/>
            <person name="Lloyd D."/>
            <person name="Kenyon E."/>
            <person name="Donaldson S."/>
            <person name="Sehra H."/>
            <person name="Almeida-King J."/>
            <person name="Loveland J."/>
            <person name="Trevanion S."/>
            <person name="Jones M."/>
            <person name="Quail M."/>
            <person name="Willey D."/>
            <person name="Hunt A."/>
            <person name="Burton J."/>
            <person name="Sims S."/>
            <person name="McLay K."/>
            <person name="Plumb B."/>
            <person name="Davis J."/>
            <person name="Clee C."/>
            <person name="Oliver K."/>
            <person name="Clark R."/>
            <person name="Riddle C."/>
            <person name="Elliot D."/>
            <person name="Eliott D."/>
            <person name="Threadgold G."/>
            <person name="Harden G."/>
            <person name="Ware D."/>
            <person name="Begum S."/>
            <person name="Mortimore B."/>
            <person name="Mortimer B."/>
            <person name="Kerry G."/>
            <person name="Heath P."/>
            <person name="Phillimore B."/>
            <person name="Tracey A."/>
            <person name="Corby N."/>
            <person name="Dunn M."/>
            <person name="Johnson C."/>
            <person name="Wood J."/>
            <person name="Clark S."/>
            <person name="Pelan S."/>
            <person name="Griffiths G."/>
            <person name="Smith M."/>
            <person name="Glithero R."/>
            <person name="Howden P."/>
            <person name="Barker N."/>
            <person name="Lloyd C."/>
            <person name="Stevens C."/>
            <person name="Harley J."/>
            <person name="Holt K."/>
            <person name="Panagiotidis G."/>
            <person name="Lovell J."/>
            <person name="Beasley H."/>
            <person name="Henderson C."/>
            <person name="Gordon D."/>
            <person name="Auger K."/>
            <person name="Wright D."/>
            <person name="Collins J."/>
            <person name="Raisen C."/>
            <person name="Dyer L."/>
            <person name="Leung K."/>
            <person name="Robertson L."/>
            <person name="Ambridge K."/>
            <person name="Leongamornlert D."/>
            <person name="McGuire S."/>
            <person name="Gilderthorp R."/>
            <person name="Griffiths C."/>
            <person name="Manthravadi D."/>
            <person name="Nichol S."/>
            <person name="Barker G."/>
            <person name="Whitehead S."/>
            <person name="Kay M."/>
            <person name="Brown J."/>
            <person name="Murnane C."/>
            <person name="Gray E."/>
            <person name="Humphries M."/>
            <person name="Sycamore N."/>
            <person name="Barker D."/>
            <person name="Saunders D."/>
            <person name="Wallis J."/>
            <person name="Babbage A."/>
            <person name="Hammond S."/>
            <person name="Mashreghi-Mohammadi M."/>
            <person name="Barr L."/>
            <person name="Martin S."/>
            <person name="Wray P."/>
            <person name="Ellington A."/>
            <person name="Matthews N."/>
            <person name="Ellwood M."/>
            <person name="Woodmansey R."/>
            <person name="Clark G."/>
            <person name="Cooper J."/>
            <person name="Cooper J."/>
            <person name="Tromans A."/>
            <person name="Grafham D."/>
            <person name="Skuce C."/>
            <person name="Pandian R."/>
            <person name="Andrews R."/>
            <person name="Harrison E."/>
            <person name="Kimberley A."/>
            <person name="Garnett J."/>
            <person name="Fosker N."/>
            <person name="Hall R."/>
            <person name="Garner P."/>
            <person name="Kelly D."/>
            <person name="Bird C."/>
            <person name="Palmer S."/>
            <person name="Gehring I."/>
            <person name="Berger A."/>
            <person name="Dooley C.M."/>
            <person name="Ersan-Urun Z."/>
            <person name="Eser C."/>
            <person name="Geiger H."/>
            <person name="Geisler M."/>
            <person name="Karotki L."/>
            <person name="Kirn A."/>
            <person name="Konantz J."/>
            <person name="Konantz M."/>
            <person name="Oberlander M."/>
            <person name="Rudolph-Geiger S."/>
            <person name="Teucke M."/>
            <person name="Lanz C."/>
            <person name="Raddatz G."/>
            <person name="Osoegawa K."/>
            <person name="Zhu B."/>
            <person name="Rapp A."/>
            <person name="Widaa S."/>
            <person name="Langford C."/>
            <person name="Yang F."/>
            <person name="Schuster S.C."/>
            <person name="Carter N.P."/>
            <person name="Harrow J."/>
            <person name="Ning Z."/>
            <person name="Herrero J."/>
            <person name="Searle S.M."/>
            <person name="Enright A."/>
            <person name="Geisler R."/>
            <person name="Plasterk R.H."/>
            <person name="Lee C."/>
            <person name="Westerfield M."/>
            <person name="de Jong P.J."/>
            <person name="Zon L.I."/>
            <person name="Postlethwait J.H."/>
            <person name="Nusslein-Volhard C."/>
            <person name="Hubbard T.J."/>
            <person name="Roest Crollius H."/>
            <person name="Rogers J."/>
            <person name="Stemple D.L."/>
        </authorList>
    </citation>
    <scope>NUCLEOTIDE SEQUENCE [LARGE SCALE GENOMIC DNA]</scope>
    <source>
        <strain evidence="23">Tuebingen</strain>
    </source>
</reference>
<accession>A0A0R4ITX9</accession>
<evidence type="ECO:0000256" key="17">
    <source>
        <dbReference type="ARBA" id="ARBA00048118"/>
    </source>
</evidence>
<dbReference type="FunFam" id="1.10.490.10:FF:000005">
    <property type="entry name" value="Cytoglobin"/>
    <property type="match status" value="1"/>
</dbReference>
<dbReference type="GO" id="GO:0098809">
    <property type="term" value="F:nitrite reductase activity"/>
    <property type="evidence" value="ECO:0000314"/>
    <property type="project" value="ZFIN"/>
</dbReference>
<gene>
    <name evidence="23 24" type="primary">cygb1</name>
</gene>
<evidence type="ECO:0000256" key="5">
    <source>
        <dbReference type="ARBA" id="ARBA00022490"/>
    </source>
</evidence>
<evidence type="ECO:0000256" key="2">
    <source>
        <dbReference type="ARBA" id="ARBA00004496"/>
    </source>
</evidence>
<dbReference type="EC" id="1.15.1.1" evidence="4"/>
<comment type="subunit">
    <text evidence="12">Monomeric.</text>
</comment>
<evidence type="ECO:0000256" key="12">
    <source>
        <dbReference type="ARBA" id="ARBA00044514"/>
    </source>
</evidence>
<dbReference type="InterPro" id="IPR000971">
    <property type="entry name" value="Globin"/>
</dbReference>